<name>A0ABT4RFM6_9ACTN</name>
<evidence type="ECO:0000259" key="1">
    <source>
        <dbReference type="PROSITE" id="PS50995"/>
    </source>
</evidence>
<dbReference type="InterPro" id="IPR000835">
    <property type="entry name" value="HTH_MarR-typ"/>
</dbReference>
<gene>
    <name evidence="2" type="ORF">OJ962_07575</name>
</gene>
<dbReference type="Pfam" id="PF12802">
    <property type="entry name" value="MarR_2"/>
    <property type="match status" value="1"/>
</dbReference>
<dbReference type="EMBL" id="JAPCID010000009">
    <property type="protein sequence ID" value="MDA0137348.1"/>
    <property type="molecule type" value="Genomic_DNA"/>
</dbReference>
<dbReference type="RefSeq" id="WP_202955683.1">
    <property type="nucleotide sequence ID" value="NZ_JAPCID010000009.1"/>
</dbReference>
<keyword evidence="3" id="KW-1185">Reference proteome</keyword>
<dbReference type="PANTHER" id="PTHR33164:SF43">
    <property type="entry name" value="HTH-TYPE TRANSCRIPTIONAL REPRESSOR YETL"/>
    <property type="match status" value="1"/>
</dbReference>
<dbReference type="SUPFAM" id="SSF46785">
    <property type="entry name" value="Winged helix' DNA-binding domain"/>
    <property type="match status" value="1"/>
</dbReference>
<comment type="caution">
    <text evidence="2">The sequence shown here is derived from an EMBL/GenBank/DDBJ whole genome shotgun (WGS) entry which is preliminary data.</text>
</comment>
<dbReference type="PANTHER" id="PTHR33164">
    <property type="entry name" value="TRANSCRIPTIONAL REGULATOR, MARR FAMILY"/>
    <property type="match status" value="1"/>
</dbReference>
<dbReference type="Proteomes" id="UP001147700">
    <property type="component" value="Unassembled WGS sequence"/>
</dbReference>
<dbReference type="InterPro" id="IPR039422">
    <property type="entry name" value="MarR/SlyA-like"/>
</dbReference>
<protein>
    <submittedName>
        <fullName evidence="2">MarR family transcriptional regulator</fullName>
    </submittedName>
</protein>
<accession>A0ABT4RFM6</accession>
<sequence>MHAQEDRTANLLGALALEVAHAQQEAVNAVVGQSGAAAAAIVVIAARPGLTLEYLRGPLGLSQPGATRLVERLVAAGWVERSGPGGRRGLELRLAPAGEAIFDELLLARRAAVNSVLAPLDAEQQDQLSALLETLLAARVGGRADLERVCRLCERRVCGRCPVGGAMDRLLQSE</sequence>
<dbReference type="Gene3D" id="1.10.10.10">
    <property type="entry name" value="Winged helix-like DNA-binding domain superfamily/Winged helix DNA-binding domain"/>
    <property type="match status" value="1"/>
</dbReference>
<dbReference type="PROSITE" id="PS50995">
    <property type="entry name" value="HTH_MARR_2"/>
    <property type="match status" value="1"/>
</dbReference>
<dbReference type="SMART" id="SM00347">
    <property type="entry name" value="HTH_MARR"/>
    <property type="match status" value="1"/>
</dbReference>
<dbReference type="InterPro" id="IPR036388">
    <property type="entry name" value="WH-like_DNA-bd_sf"/>
</dbReference>
<evidence type="ECO:0000313" key="2">
    <source>
        <dbReference type="EMBL" id="MDA0137348.1"/>
    </source>
</evidence>
<feature type="domain" description="HTH marR-type" evidence="1">
    <location>
        <begin position="5"/>
        <end position="137"/>
    </location>
</feature>
<proteinExistence type="predicted"/>
<reference evidence="2" key="1">
    <citation type="submission" date="2022-10" db="EMBL/GenBank/DDBJ databases">
        <title>The WGS of Solirubrobacter sp. CPCC 204708.</title>
        <authorList>
            <person name="Jiang Z."/>
        </authorList>
    </citation>
    <scope>NUCLEOTIDE SEQUENCE</scope>
    <source>
        <strain evidence="2">CPCC 204708</strain>
    </source>
</reference>
<organism evidence="2 3">
    <name type="scientific">Solirubrobacter deserti</name>
    <dbReference type="NCBI Taxonomy" id="2282478"/>
    <lineage>
        <taxon>Bacteria</taxon>
        <taxon>Bacillati</taxon>
        <taxon>Actinomycetota</taxon>
        <taxon>Thermoleophilia</taxon>
        <taxon>Solirubrobacterales</taxon>
        <taxon>Solirubrobacteraceae</taxon>
        <taxon>Solirubrobacter</taxon>
    </lineage>
</organism>
<evidence type="ECO:0000313" key="3">
    <source>
        <dbReference type="Proteomes" id="UP001147700"/>
    </source>
</evidence>
<dbReference type="InterPro" id="IPR036390">
    <property type="entry name" value="WH_DNA-bd_sf"/>
</dbReference>